<organism evidence="3 4">
    <name type="scientific">Paenibacillus oceani</name>
    <dbReference type="NCBI Taxonomy" id="2772510"/>
    <lineage>
        <taxon>Bacteria</taxon>
        <taxon>Bacillati</taxon>
        <taxon>Bacillota</taxon>
        <taxon>Bacilli</taxon>
        <taxon>Bacillales</taxon>
        <taxon>Paenibacillaceae</taxon>
        <taxon>Paenibacillus</taxon>
    </lineage>
</organism>
<comment type="caution">
    <text evidence="3">The sequence shown here is derived from an EMBL/GenBank/DDBJ whole genome shotgun (WGS) entry which is preliminary data.</text>
</comment>
<dbReference type="InterPro" id="IPR000595">
    <property type="entry name" value="cNMP-bd_dom"/>
</dbReference>
<proteinExistence type="predicted"/>
<evidence type="ECO:0000313" key="4">
    <source>
        <dbReference type="Proteomes" id="UP000639396"/>
    </source>
</evidence>
<dbReference type="Gene3D" id="2.60.120.10">
    <property type="entry name" value="Jelly Rolls"/>
    <property type="match status" value="1"/>
</dbReference>
<gene>
    <name evidence="3" type="ORF">IDH45_01510</name>
</gene>
<name>A0A927C5U0_9BACL</name>
<feature type="domain" description="Cyclic nucleotide-binding" evidence="2">
    <location>
        <begin position="11"/>
        <end position="67"/>
    </location>
</feature>
<dbReference type="CDD" id="cd00038">
    <property type="entry name" value="CAP_ED"/>
    <property type="match status" value="1"/>
</dbReference>
<dbReference type="SMART" id="SM00100">
    <property type="entry name" value="cNMP"/>
    <property type="match status" value="1"/>
</dbReference>
<protein>
    <submittedName>
        <fullName evidence="3">Crp/Fnr family transcriptional regulator</fullName>
    </submittedName>
</protein>
<keyword evidence="4" id="KW-1185">Reference proteome</keyword>
<evidence type="ECO:0000259" key="2">
    <source>
        <dbReference type="PROSITE" id="PS50042"/>
    </source>
</evidence>
<dbReference type="PROSITE" id="PS50042">
    <property type="entry name" value="CNMP_BINDING_3"/>
    <property type="match status" value="1"/>
</dbReference>
<dbReference type="InterPro" id="IPR018490">
    <property type="entry name" value="cNMP-bd_dom_sf"/>
</dbReference>
<dbReference type="Pfam" id="PF00027">
    <property type="entry name" value="cNMP_binding"/>
    <property type="match status" value="1"/>
</dbReference>
<dbReference type="RefSeq" id="WP_190923960.1">
    <property type="nucleotide sequence ID" value="NZ_JACXJA010000001.1"/>
</dbReference>
<reference evidence="3" key="1">
    <citation type="submission" date="2020-09" db="EMBL/GenBank/DDBJ databases">
        <title>A novel bacterium of genus Paenibacillus, isolated from South China Sea.</title>
        <authorList>
            <person name="Huang H."/>
            <person name="Mo K."/>
            <person name="Hu Y."/>
        </authorList>
    </citation>
    <scope>NUCLEOTIDE SEQUENCE</scope>
    <source>
        <strain evidence="3">IB182363</strain>
    </source>
</reference>
<dbReference type="InterPro" id="IPR014710">
    <property type="entry name" value="RmlC-like_jellyroll"/>
</dbReference>
<dbReference type="Proteomes" id="UP000639396">
    <property type="component" value="Unassembled WGS sequence"/>
</dbReference>
<sequence length="190" mass="21811">MKNILIQYAKRFTDLSDAELERIVEEIPMAAFKKGTILLRQGEIPDKCYFVLQGCVRQYASDENGKESTFQFFTEEQGVTIFNQHAGDKASKYSLGCVEDCVLVVGDLSKQQAMYDMHFGLEKMILKMIEENLGEARDEFAAFIAATPEERYKSLLKNRPDLINRVPQYQLASYLGITPESLSRIKRRFE</sequence>
<evidence type="ECO:0000313" key="3">
    <source>
        <dbReference type="EMBL" id="MBD2860663.1"/>
    </source>
</evidence>
<dbReference type="SUPFAM" id="SSF51206">
    <property type="entry name" value="cAMP-binding domain-like"/>
    <property type="match status" value="1"/>
</dbReference>
<dbReference type="EMBL" id="JACXJA010000001">
    <property type="protein sequence ID" value="MBD2860663.1"/>
    <property type="molecule type" value="Genomic_DNA"/>
</dbReference>
<accession>A0A927C5U0</accession>
<dbReference type="AlphaFoldDB" id="A0A927C5U0"/>
<keyword evidence="1" id="KW-0010">Activator</keyword>
<evidence type="ECO:0000256" key="1">
    <source>
        <dbReference type="ARBA" id="ARBA00023159"/>
    </source>
</evidence>